<sequence>METRIIRVSVHGNFGDLLNYQNIKKSIMEAKFMSPGHMLYTTKQAFDAIHDNFRKKDF</sequence>
<dbReference type="KEGG" id="ppf:Pput_2870"/>
<accession>A5W4E1</accession>
<dbReference type="HOGENOM" id="CLU_2975924_0_0_6"/>
<gene>
    <name evidence="1" type="ordered locus">Pput_2870</name>
</gene>
<protein>
    <submittedName>
        <fullName evidence="1">Uncharacterized protein</fullName>
    </submittedName>
</protein>
<name>A5W4E1_PSEP1</name>
<proteinExistence type="predicted"/>
<evidence type="ECO:0000313" key="1">
    <source>
        <dbReference type="EMBL" id="ABQ79001.1"/>
    </source>
</evidence>
<reference evidence="1" key="1">
    <citation type="submission" date="2007-05" db="EMBL/GenBank/DDBJ databases">
        <title>Complete sequence of Pseudomonas putida F1.</title>
        <authorList>
            <consortium name="US DOE Joint Genome Institute"/>
            <person name="Copeland A."/>
            <person name="Lucas S."/>
            <person name="Lapidus A."/>
            <person name="Barry K."/>
            <person name="Detter J.C."/>
            <person name="Glavina del Rio T."/>
            <person name="Hammon N."/>
            <person name="Israni S."/>
            <person name="Dalin E."/>
            <person name="Tice H."/>
            <person name="Pitluck S."/>
            <person name="Chain P."/>
            <person name="Malfatti S."/>
            <person name="Shin M."/>
            <person name="Vergez L."/>
            <person name="Schmutz J."/>
            <person name="Larimer F."/>
            <person name="Land M."/>
            <person name="Hauser L."/>
            <person name="Kyrpides N."/>
            <person name="Lykidis A."/>
            <person name="Parales R."/>
            <person name="Richardson P."/>
        </authorList>
    </citation>
    <scope>NUCLEOTIDE SEQUENCE [LARGE SCALE GENOMIC DNA]</scope>
    <source>
        <strain evidence="1">F1</strain>
    </source>
</reference>
<organism evidence="1">
    <name type="scientific">Pseudomonas putida (strain ATCC 700007 / DSM 6899 / JCM 31910 / BCRC 17059 / LMG 24140 / F1)</name>
    <dbReference type="NCBI Taxonomy" id="351746"/>
    <lineage>
        <taxon>Bacteria</taxon>
        <taxon>Pseudomonadati</taxon>
        <taxon>Pseudomonadota</taxon>
        <taxon>Gammaproteobacteria</taxon>
        <taxon>Pseudomonadales</taxon>
        <taxon>Pseudomonadaceae</taxon>
        <taxon>Pseudomonas</taxon>
    </lineage>
</organism>
<dbReference type="AlphaFoldDB" id="A5W4E1"/>
<dbReference type="EMBL" id="CP000712">
    <property type="protein sequence ID" value="ABQ79001.1"/>
    <property type="molecule type" value="Genomic_DNA"/>
</dbReference>